<dbReference type="EMBL" id="JAPDDT010000007">
    <property type="protein sequence ID" value="MCW1924063.1"/>
    <property type="molecule type" value="Genomic_DNA"/>
</dbReference>
<proteinExistence type="predicted"/>
<dbReference type="RefSeq" id="WP_264488171.1">
    <property type="nucleotide sequence ID" value="NZ_JAPDDT010000007.1"/>
</dbReference>
<comment type="caution">
    <text evidence="1">The sequence shown here is derived from an EMBL/GenBank/DDBJ whole genome shotgun (WGS) entry which is preliminary data.</text>
</comment>
<accession>A0ABT3GKL5</accession>
<evidence type="ECO:0000313" key="2">
    <source>
        <dbReference type="Proteomes" id="UP001320876"/>
    </source>
</evidence>
<protein>
    <submittedName>
        <fullName evidence="1">Uncharacterized protein</fullName>
    </submittedName>
</protein>
<gene>
    <name evidence="1" type="ORF">OKA05_15960</name>
</gene>
<keyword evidence="2" id="KW-1185">Reference proteome</keyword>
<reference evidence="1 2" key="1">
    <citation type="submission" date="2022-10" db="EMBL/GenBank/DDBJ databases">
        <title>Luteolibacter arcticus strain CCTCC AB 2014275, whole genome shotgun sequencing project.</title>
        <authorList>
            <person name="Zhao G."/>
            <person name="Shen L."/>
        </authorList>
    </citation>
    <scope>NUCLEOTIDE SEQUENCE [LARGE SCALE GENOMIC DNA]</scope>
    <source>
        <strain evidence="1 2">CCTCC AB 2014275</strain>
    </source>
</reference>
<sequence>MNIAALFDIPPELTGEQRGRLNAELQIAGFSRVREVPSFWLCRSRYEDLRAARHAFRNVFQACGLGLPHTFLIPFSELSELS</sequence>
<name>A0ABT3GKL5_9BACT</name>
<dbReference type="Proteomes" id="UP001320876">
    <property type="component" value="Unassembled WGS sequence"/>
</dbReference>
<organism evidence="1 2">
    <name type="scientific">Luteolibacter arcticus</name>
    <dbReference type="NCBI Taxonomy" id="1581411"/>
    <lineage>
        <taxon>Bacteria</taxon>
        <taxon>Pseudomonadati</taxon>
        <taxon>Verrucomicrobiota</taxon>
        <taxon>Verrucomicrobiia</taxon>
        <taxon>Verrucomicrobiales</taxon>
        <taxon>Verrucomicrobiaceae</taxon>
        <taxon>Luteolibacter</taxon>
    </lineage>
</organism>
<evidence type="ECO:0000313" key="1">
    <source>
        <dbReference type="EMBL" id="MCW1924063.1"/>
    </source>
</evidence>